<feature type="domain" description="Core-binding (CB)" evidence="6">
    <location>
        <begin position="1"/>
        <end position="77"/>
    </location>
</feature>
<reference evidence="7" key="2">
    <citation type="submission" date="2023-06" db="EMBL/GenBank/DDBJ databases">
        <authorList>
            <person name="Zeman M."/>
            <person name="Kubasova T."/>
            <person name="Jahodarova E."/>
            <person name="Nykrynova M."/>
            <person name="Rychlik I."/>
        </authorList>
    </citation>
    <scope>NUCLEOTIDE SEQUENCE</scope>
    <source>
        <strain evidence="7">ET39</strain>
    </source>
</reference>
<dbReference type="InterPro" id="IPR050090">
    <property type="entry name" value="Tyrosine_recombinase_XerCD"/>
</dbReference>
<dbReference type="InterPro" id="IPR004107">
    <property type="entry name" value="Integrase_SAM-like_N"/>
</dbReference>
<dbReference type="InterPro" id="IPR002104">
    <property type="entry name" value="Integrase_catalytic"/>
</dbReference>
<name>A0ABT7UEH5_9FIRM</name>
<organism evidence="7 8">
    <name type="scientific">Amedibacillus dolichus</name>
    <dbReference type="NCBI Taxonomy" id="31971"/>
    <lineage>
        <taxon>Bacteria</taxon>
        <taxon>Bacillati</taxon>
        <taxon>Bacillota</taxon>
        <taxon>Erysipelotrichia</taxon>
        <taxon>Erysipelotrichales</taxon>
        <taxon>Erysipelotrichaceae</taxon>
        <taxon>Amedibacillus</taxon>
    </lineage>
</organism>
<dbReference type="RefSeq" id="WP_289608243.1">
    <property type="nucleotide sequence ID" value="NZ_JAUDCG010000045.1"/>
</dbReference>
<dbReference type="InterPro" id="IPR011010">
    <property type="entry name" value="DNA_brk_join_enz"/>
</dbReference>
<evidence type="ECO:0000313" key="7">
    <source>
        <dbReference type="EMBL" id="MDM8157800.1"/>
    </source>
</evidence>
<keyword evidence="8" id="KW-1185">Reference proteome</keyword>
<reference evidence="7" key="1">
    <citation type="submission" date="2023-06" db="EMBL/GenBank/DDBJ databases">
        <title>Identification and characterization of horizontal gene transfer across gut microbiota members of farm animals based on homology search.</title>
        <authorList>
            <person name="Schwarzerova J."/>
            <person name="Nykrynova M."/>
            <person name="Jureckova K."/>
            <person name="Cejkova D."/>
            <person name="Rychlik I."/>
        </authorList>
    </citation>
    <scope>NUCLEOTIDE SEQUENCE</scope>
    <source>
        <strain evidence="7">ET39</strain>
    </source>
</reference>
<dbReference type="Proteomes" id="UP001529340">
    <property type="component" value="Unassembled WGS sequence"/>
</dbReference>
<dbReference type="PANTHER" id="PTHR30349:SF89">
    <property type="entry name" value="INTEGRASE_RECOMBINASE"/>
    <property type="match status" value="1"/>
</dbReference>
<evidence type="ECO:0000256" key="3">
    <source>
        <dbReference type="ARBA" id="ARBA00023172"/>
    </source>
</evidence>
<dbReference type="Pfam" id="PF02899">
    <property type="entry name" value="Phage_int_SAM_1"/>
    <property type="match status" value="1"/>
</dbReference>
<dbReference type="Pfam" id="PF00589">
    <property type="entry name" value="Phage_integrase"/>
    <property type="match status" value="1"/>
</dbReference>
<dbReference type="InterPro" id="IPR013762">
    <property type="entry name" value="Integrase-like_cat_sf"/>
</dbReference>
<dbReference type="Gene3D" id="1.10.443.10">
    <property type="entry name" value="Intergrase catalytic core"/>
    <property type="match status" value="1"/>
</dbReference>
<evidence type="ECO:0000256" key="1">
    <source>
        <dbReference type="ARBA" id="ARBA00022908"/>
    </source>
</evidence>
<evidence type="ECO:0000313" key="8">
    <source>
        <dbReference type="Proteomes" id="UP001529340"/>
    </source>
</evidence>
<keyword evidence="1" id="KW-0229">DNA integration</keyword>
<comment type="caution">
    <text evidence="7">The sequence shown here is derived from an EMBL/GenBank/DDBJ whole genome shotgun (WGS) entry which is preliminary data.</text>
</comment>
<gene>
    <name evidence="7" type="ORF">QUV96_09140</name>
</gene>
<evidence type="ECO:0000256" key="2">
    <source>
        <dbReference type="ARBA" id="ARBA00023125"/>
    </source>
</evidence>
<keyword evidence="2 4" id="KW-0238">DNA-binding</keyword>
<dbReference type="InterPro" id="IPR010998">
    <property type="entry name" value="Integrase_recombinase_N"/>
</dbReference>
<dbReference type="InterPro" id="IPR044068">
    <property type="entry name" value="CB"/>
</dbReference>
<sequence length="271" mass="32177">MGYALEAFMDHLMQEEYTENTLSKYRRDLSRFLEYQGDQPMTKELVIRYKKSLLLHYRAASVNSMLAAVNHYLEYAGYSACKVHTVRIQKKIYTEDDRILTRKEYARLLQSCSDPRTQLIMETLCSTGIRVSELHYITVENYRKKMIKVYNKGKERVVFLPDRLIAHLRRYIKKRKITSGEIFISRTGKRLDRTAIWRMMKRLCAKAGVDQKKVFPHNLRHLFATTYYRMKKDISKLADLLGHSSIETTRIYILESSRSHYQDLENMHLVI</sequence>
<keyword evidence="3" id="KW-0233">DNA recombination</keyword>
<dbReference type="EMBL" id="JAUDCG010000045">
    <property type="protein sequence ID" value="MDM8157800.1"/>
    <property type="molecule type" value="Genomic_DNA"/>
</dbReference>
<evidence type="ECO:0000256" key="4">
    <source>
        <dbReference type="PROSITE-ProRule" id="PRU01248"/>
    </source>
</evidence>
<feature type="domain" description="Tyr recombinase" evidence="5">
    <location>
        <begin position="95"/>
        <end position="269"/>
    </location>
</feature>
<protein>
    <submittedName>
        <fullName evidence="7">Tyrosine-type recombinase/integrase</fullName>
    </submittedName>
</protein>
<proteinExistence type="predicted"/>
<dbReference type="PROSITE" id="PS51900">
    <property type="entry name" value="CB"/>
    <property type="match status" value="1"/>
</dbReference>
<evidence type="ECO:0000259" key="5">
    <source>
        <dbReference type="PROSITE" id="PS51898"/>
    </source>
</evidence>
<dbReference type="PROSITE" id="PS51898">
    <property type="entry name" value="TYR_RECOMBINASE"/>
    <property type="match status" value="1"/>
</dbReference>
<evidence type="ECO:0000259" key="6">
    <source>
        <dbReference type="PROSITE" id="PS51900"/>
    </source>
</evidence>
<dbReference type="Gene3D" id="1.10.150.130">
    <property type="match status" value="1"/>
</dbReference>
<accession>A0ABT7UEH5</accession>
<dbReference type="SUPFAM" id="SSF56349">
    <property type="entry name" value="DNA breaking-rejoining enzymes"/>
    <property type="match status" value="1"/>
</dbReference>
<dbReference type="PANTHER" id="PTHR30349">
    <property type="entry name" value="PHAGE INTEGRASE-RELATED"/>
    <property type="match status" value="1"/>
</dbReference>